<feature type="domain" description="Neurotransmitter-gated ion-channel ligand-binding" evidence="2">
    <location>
        <begin position="28"/>
        <end position="82"/>
    </location>
</feature>
<evidence type="ECO:0000313" key="3">
    <source>
        <dbReference type="EMBL" id="ROL52944.1"/>
    </source>
</evidence>
<feature type="chain" id="PRO_5018077831" evidence="1">
    <location>
        <begin position="28"/>
        <end position="99"/>
    </location>
</feature>
<evidence type="ECO:0000259" key="2">
    <source>
        <dbReference type="Pfam" id="PF02931"/>
    </source>
</evidence>
<organism evidence="3 4">
    <name type="scientific">Anabarilius grahami</name>
    <name type="common">Kanglang fish</name>
    <name type="synonym">Barilius grahami</name>
    <dbReference type="NCBI Taxonomy" id="495550"/>
    <lineage>
        <taxon>Eukaryota</taxon>
        <taxon>Metazoa</taxon>
        <taxon>Chordata</taxon>
        <taxon>Craniata</taxon>
        <taxon>Vertebrata</taxon>
        <taxon>Euteleostomi</taxon>
        <taxon>Actinopterygii</taxon>
        <taxon>Neopterygii</taxon>
        <taxon>Teleostei</taxon>
        <taxon>Ostariophysi</taxon>
        <taxon>Cypriniformes</taxon>
        <taxon>Xenocyprididae</taxon>
        <taxon>Xenocypridinae</taxon>
        <taxon>Xenocypridinae incertae sedis</taxon>
        <taxon>Anabarilius</taxon>
    </lineage>
</organism>
<dbReference type="OrthoDB" id="5975154at2759"/>
<reference evidence="3 4" key="1">
    <citation type="submission" date="2018-10" db="EMBL/GenBank/DDBJ databases">
        <title>Genome assembly for a Yunnan-Guizhou Plateau 3E fish, Anabarilius grahami (Regan), and its evolutionary and genetic applications.</title>
        <authorList>
            <person name="Jiang W."/>
        </authorList>
    </citation>
    <scope>NUCLEOTIDE SEQUENCE [LARGE SCALE GENOMIC DNA]</scope>
    <source>
        <strain evidence="3">AG-KIZ</strain>
        <tissue evidence="3">Muscle</tissue>
    </source>
</reference>
<name>A0A3N0Z434_ANAGA</name>
<dbReference type="Proteomes" id="UP000281406">
    <property type="component" value="Unassembled WGS sequence"/>
</dbReference>
<keyword evidence="1" id="KW-0732">Signal</keyword>
<evidence type="ECO:0000313" key="4">
    <source>
        <dbReference type="Proteomes" id="UP000281406"/>
    </source>
</evidence>
<dbReference type="EMBL" id="RJVU01014363">
    <property type="protein sequence ID" value="ROL52944.1"/>
    <property type="molecule type" value="Genomic_DNA"/>
</dbReference>
<dbReference type="InterPro" id="IPR036734">
    <property type="entry name" value="Neur_chan_lig-bd_sf"/>
</dbReference>
<comment type="caution">
    <text evidence="3">The sequence shown here is derived from an EMBL/GenBank/DDBJ whole genome shotgun (WGS) entry which is preliminary data.</text>
</comment>
<gene>
    <name evidence="3" type="ORF">DPX16_8507</name>
</gene>
<dbReference type="InterPro" id="IPR006202">
    <property type="entry name" value="Neur_chan_lig-bd"/>
</dbReference>
<proteinExistence type="predicted"/>
<dbReference type="AlphaFoldDB" id="A0A3N0Z434"/>
<protein>
    <submittedName>
        <fullName evidence="3">Neuronal acetylcholine receptor subunit alpha-3</fullName>
    </submittedName>
</protein>
<sequence length="99" mass="11443">MKARPLVIFHTCYFLFVLLSGVSGSEAEHRLFSVIFSSYNQYIRPVENVSDPVIVQFEVSMSQLVKVDEVNQIMETNLWLRHVSSCIIHEHGKVIDSFR</sequence>
<dbReference type="Gene3D" id="2.70.170.10">
    <property type="entry name" value="Neurotransmitter-gated ion-channel ligand-binding domain"/>
    <property type="match status" value="1"/>
</dbReference>
<feature type="signal peptide" evidence="1">
    <location>
        <begin position="1"/>
        <end position="27"/>
    </location>
</feature>
<keyword evidence="3" id="KW-0675">Receptor</keyword>
<evidence type="ECO:0000256" key="1">
    <source>
        <dbReference type="SAM" id="SignalP"/>
    </source>
</evidence>
<dbReference type="GO" id="GO:0016020">
    <property type="term" value="C:membrane"/>
    <property type="evidence" value="ECO:0007669"/>
    <property type="project" value="InterPro"/>
</dbReference>
<keyword evidence="4" id="KW-1185">Reference proteome</keyword>
<accession>A0A3N0Z434</accession>
<dbReference type="SUPFAM" id="SSF63712">
    <property type="entry name" value="Nicotinic receptor ligand binding domain-like"/>
    <property type="match status" value="1"/>
</dbReference>
<dbReference type="Pfam" id="PF02931">
    <property type="entry name" value="Neur_chan_LBD"/>
    <property type="match status" value="1"/>
</dbReference>
<dbReference type="GO" id="GO:0005230">
    <property type="term" value="F:extracellular ligand-gated monoatomic ion channel activity"/>
    <property type="evidence" value="ECO:0007669"/>
    <property type="project" value="InterPro"/>
</dbReference>